<evidence type="ECO:0000256" key="2">
    <source>
        <dbReference type="ARBA" id="ARBA00010962"/>
    </source>
</evidence>
<feature type="transmembrane region" description="Helical" evidence="9">
    <location>
        <begin position="536"/>
        <end position="556"/>
    </location>
</feature>
<comment type="caution">
    <text evidence="12">The sequence shown here is derived from an EMBL/GenBank/DDBJ whole genome shotgun (WGS) entry which is preliminary data.</text>
</comment>
<evidence type="ECO:0000256" key="8">
    <source>
        <dbReference type="ARBA" id="ARBA00023316"/>
    </source>
</evidence>
<evidence type="ECO:0000256" key="5">
    <source>
        <dbReference type="ARBA" id="ARBA00022989"/>
    </source>
</evidence>
<evidence type="ECO:0000256" key="1">
    <source>
        <dbReference type="ARBA" id="ARBA00004606"/>
    </source>
</evidence>
<keyword evidence="10" id="KW-0732">Signal</keyword>
<keyword evidence="7" id="KW-0325">Glycoprotein</keyword>
<evidence type="ECO:0000256" key="3">
    <source>
        <dbReference type="ARBA" id="ARBA00022692"/>
    </source>
</evidence>
<dbReference type="Proteomes" id="UP001530400">
    <property type="component" value="Unassembled WGS sequence"/>
</dbReference>
<organism evidence="12 13">
    <name type="scientific">Cyclotella atomus</name>
    <dbReference type="NCBI Taxonomy" id="382360"/>
    <lineage>
        <taxon>Eukaryota</taxon>
        <taxon>Sar</taxon>
        <taxon>Stramenopiles</taxon>
        <taxon>Ochrophyta</taxon>
        <taxon>Bacillariophyta</taxon>
        <taxon>Coscinodiscophyceae</taxon>
        <taxon>Thalassiosirophycidae</taxon>
        <taxon>Stephanodiscales</taxon>
        <taxon>Stephanodiscaceae</taxon>
        <taxon>Cyclotella</taxon>
    </lineage>
</organism>
<name>A0ABD3NUF1_9STRA</name>
<feature type="signal peptide" evidence="10">
    <location>
        <begin position="1"/>
        <end position="23"/>
    </location>
</feature>
<evidence type="ECO:0000259" key="11">
    <source>
        <dbReference type="PROSITE" id="PS51762"/>
    </source>
</evidence>
<keyword evidence="3 9" id="KW-0812">Transmembrane</keyword>
<evidence type="ECO:0000256" key="9">
    <source>
        <dbReference type="SAM" id="Phobius"/>
    </source>
</evidence>
<keyword evidence="4" id="KW-0735">Signal-anchor</keyword>
<dbReference type="Pfam" id="PF03935">
    <property type="entry name" value="SKN1_KRE6_Sbg1"/>
    <property type="match status" value="2"/>
</dbReference>
<keyword evidence="6 9" id="KW-0472">Membrane</keyword>
<dbReference type="Gene3D" id="2.60.120.200">
    <property type="match status" value="1"/>
</dbReference>
<feature type="domain" description="GH16" evidence="11">
    <location>
        <begin position="23"/>
        <end position="431"/>
    </location>
</feature>
<dbReference type="PANTHER" id="PTHR31361:SF1">
    <property type="entry name" value="BETA-GLUCAN SYNTHESIS-ASSOCIATED PROTEIN KRE6-RELATED"/>
    <property type="match status" value="1"/>
</dbReference>
<evidence type="ECO:0000256" key="10">
    <source>
        <dbReference type="SAM" id="SignalP"/>
    </source>
</evidence>
<accession>A0ABD3NUF1</accession>
<dbReference type="SUPFAM" id="SSF49899">
    <property type="entry name" value="Concanavalin A-like lectins/glucanases"/>
    <property type="match status" value="1"/>
</dbReference>
<dbReference type="EMBL" id="JALLPJ020000938">
    <property type="protein sequence ID" value="KAL3779338.1"/>
    <property type="molecule type" value="Genomic_DNA"/>
</dbReference>
<protein>
    <recommendedName>
        <fullName evidence="11">GH16 domain-containing protein</fullName>
    </recommendedName>
</protein>
<keyword evidence="8" id="KW-0961">Cell wall biogenesis/degradation</keyword>
<dbReference type="AlphaFoldDB" id="A0ABD3NUF1"/>
<gene>
    <name evidence="12" type="ORF">ACHAWO_006296</name>
</gene>
<sequence>MTNPCRIPAILLLLCTVFRSTVAGWIDPDSPSEVRQTRSLFHGDEREFELVFSDEFEQEGRTFEDGADPRWTAIDKNDYTNEALHYYRPANAQTSHGKLTLSTTLQTNKYKAFNEKTLKYYSDAKHIQSAMLQGWNKFCITGGIVEFSAKLPGDPSTGGLWPALWMLGNLARATYVGSSNYIWPYSYNVCDDKNYASQKISACSKVSHYGLEKGRGRGSPEIDILEAMMGSGEKLPSTNVTRPYFSTSLQVAPGLEGGRPVLGKLPKKEHWYTNLQYGNTTQLNPFFYGVTLEHKPKQFTYQSDAISANTHINKSFFKEFHNYRMEWEPPHHNGTGGYIKWYLDNEFLYGITGKVLELTNTEIPSEPMYLLMNTAVASSWGFPKPCPEGCDCSCYQCGNGDCTCGLPDGFCENFPAYFEIDYVRVYQAKGDEKHQLGCSTEKRPTEQYIKGHREDYVDKFSGRKEPLLEVQRGGGYCAGDDSGECGSPEKGECRNNKCVCYELYTGPKCLSSVGFDDNPPPVEEIQIREMALPPGMLFMLVISVVVFIVFVGLAVLKRRKQANYDSLMVDTSFYNGGGVVAQGSNTAIPSYVQDSYQKEGERGAALFHPVGAASSNNSEQKTVTYCMIDGRLLDDQKNSI</sequence>
<evidence type="ECO:0000256" key="6">
    <source>
        <dbReference type="ARBA" id="ARBA00023136"/>
    </source>
</evidence>
<comment type="subcellular location">
    <subcellularLocation>
        <location evidence="1">Membrane</location>
        <topology evidence="1">Single-pass type II membrane protein</topology>
    </subcellularLocation>
</comment>
<dbReference type="PANTHER" id="PTHR31361">
    <property type="entry name" value="BETA-GLUCAN SYNTHESIS-ASSOCIATED PROTEIN KRE6-RELATED"/>
    <property type="match status" value="1"/>
</dbReference>
<dbReference type="GO" id="GO:0071555">
    <property type="term" value="P:cell wall organization"/>
    <property type="evidence" value="ECO:0007669"/>
    <property type="project" value="UniProtKB-KW"/>
</dbReference>
<evidence type="ECO:0000256" key="4">
    <source>
        <dbReference type="ARBA" id="ARBA00022968"/>
    </source>
</evidence>
<evidence type="ECO:0000313" key="13">
    <source>
        <dbReference type="Proteomes" id="UP001530400"/>
    </source>
</evidence>
<dbReference type="GO" id="GO:0016020">
    <property type="term" value="C:membrane"/>
    <property type="evidence" value="ECO:0007669"/>
    <property type="project" value="UniProtKB-SubCell"/>
</dbReference>
<dbReference type="InterPro" id="IPR000757">
    <property type="entry name" value="Beta-glucanase-like"/>
</dbReference>
<keyword evidence="5 9" id="KW-1133">Transmembrane helix</keyword>
<keyword evidence="13" id="KW-1185">Reference proteome</keyword>
<dbReference type="InterPro" id="IPR013320">
    <property type="entry name" value="ConA-like_dom_sf"/>
</dbReference>
<proteinExistence type="inferred from homology"/>
<evidence type="ECO:0000256" key="7">
    <source>
        <dbReference type="ARBA" id="ARBA00023180"/>
    </source>
</evidence>
<comment type="similarity">
    <text evidence="2">Belongs to the SKN1/KRE6 family.</text>
</comment>
<dbReference type="PROSITE" id="PS51762">
    <property type="entry name" value="GH16_2"/>
    <property type="match status" value="1"/>
</dbReference>
<feature type="chain" id="PRO_5044823958" description="GH16 domain-containing protein" evidence="10">
    <location>
        <begin position="24"/>
        <end position="640"/>
    </location>
</feature>
<evidence type="ECO:0000313" key="12">
    <source>
        <dbReference type="EMBL" id="KAL3779338.1"/>
    </source>
</evidence>
<dbReference type="InterPro" id="IPR005629">
    <property type="entry name" value="Skn1/Kre6/Sbg1"/>
</dbReference>
<reference evidence="12 13" key="1">
    <citation type="submission" date="2024-10" db="EMBL/GenBank/DDBJ databases">
        <title>Updated reference genomes for cyclostephanoid diatoms.</title>
        <authorList>
            <person name="Roberts W.R."/>
            <person name="Alverson A.J."/>
        </authorList>
    </citation>
    <scope>NUCLEOTIDE SEQUENCE [LARGE SCALE GENOMIC DNA]</scope>
    <source>
        <strain evidence="12 13">AJA010-31</strain>
    </source>
</reference>